<proteinExistence type="predicted"/>
<evidence type="ECO:0000256" key="1">
    <source>
        <dbReference type="SAM" id="Phobius"/>
    </source>
</evidence>
<sequence>MSRRTVDRIWKSIAAGIAGSIAHSLLMYLKSRAGLLTSFQPYDNLQATLSHLVGSAVDPMVPWALSFLNGSTLVGLVFGYSYQRLPGKTGVTKGAVFGVFGWIIMGLAFFPIIGLGFFALDAGLGISPALFSLMMLLSYSIVMGTVYNALYAKDGKTGKDRLQHW</sequence>
<evidence type="ECO:0000313" key="2">
    <source>
        <dbReference type="EMBL" id="MBH5389128.1"/>
    </source>
</evidence>
<evidence type="ECO:0000313" key="3">
    <source>
        <dbReference type="Proteomes" id="UP001194539"/>
    </source>
</evidence>
<organism evidence="2 3">
    <name type="scientific">Bradyrhizobium diversitatis</name>
    <dbReference type="NCBI Taxonomy" id="2755406"/>
    <lineage>
        <taxon>Bacteria</taxon>
        <taxon>Pseudomonadati</taxon>
        <taxon>Pseudomonadota</taxon>
        <taxon>Alphaproteobacteria</taxon>
        <taxon>Hyphomicrobiales</taxon>
        <taxon>Nitrobacteraceae</taxon>
        <taxon>Bradyrhizobium</taxon>
    </lineage>
</organism>
<dbReference type="Pfam" id="PF20587">
    <property type="entry name" value="DUF6789"/>
    <property type="match status" value="1"/>
</dbReference>
<keyword evidence="3" id="KW-1185">Reference proteome</keyword>
<name>A0ABS0P741_9BRAD</name>
<dbReference type="InterPro" id="IPR046739">
    <property type="entry name" value="DUF6789"/>
</dbReference>
<keyword evidence="1" id="KW-0812">Transmembrane</keyword>
<dbReference type="Proteomes" id="UP001194539">
    <property type="component" value="Unassembled WGS sequence"/>
</dbReference>
<comment type="caution">
    <text evidence="2">The sequence shown here is derived from an EMBL/GenBank/DDBJ whole genome shotgun (WGS) entry which is preliminary data.</text>
</comment>
<keyword evidence="1" id="KW-1133">Transmembrane helix</keyword>
<gene>
    <name evidence="2" type="ORF">H1B27_22960</name>
</gene>
<reference evidence="2 3" key="1">
    <citation type="submission" date="2020-07" db="EMBL/GenBank/DDBJ databases">
        <title>Bradyrhizobium diversity isolated from nodules of indigenous legumes of Western Australia.</title>
        <authorList>
            <person name="Klepa M.S."/>
        </authorList>
    </citation>
    <scope>NUCLEOTIDE SEQUENCE [LARGE SCALE GENOMIC DNA]</scope>
    <source>
        <strain evidence="2 3">CNPSo 4019</strain>
    </source>
</reference>
<feature type="transmembrane region" description="Helical" evidence="1">
    <location>
        <begin position="94"/>
        <end position="120"/>
    </location>
</feature>
<feature type="transmembrane region" description="Helical" evidence="1">
    <location>
        <begin position="126"/>
        <end position="151"/>
    </location>
</feature>
<feature type="transmembrane region" description="Helical" evidence="1">
    <location>
        <begin position="12"/>
        <end position="29"/>
    </location>
</feature>
<feature type="transmembrane region" description="Helical" evidence="1">
    <location>
        <begin position="60"/>
        <end position="82"/>
    </location>
</feature>
<protein>
    <submittedName>
        <fullName evidence="2">Uncharacterized protein</fullName>
    </submittedName>
</protein>
<dbReference type="EMBL" id="JACEGD010000021">
    <property type="protein sequence ID" value="MBH5389128.1"/>
    <property type="molecule type" value="Genomic_DNA"/>
</dbReference>
<keyword evidence="1" id="KW-0472">Membrane</keyword>
<accession>A0ABS0P741</accession>